<dbReference type="InterPro" id="IPR029787">
    <property type="entry name" value="Nucleotide_cyclase"/>
</dbReference>
<keyword evidence="2" id="KW-0812">Transmembrane</keyword>
<dbReference type="GO" id="GO:0001653">
    <property type="term" value="F:peptide receptor activity"/>
    <property type="evidence" value="ECO:0007669"/>
    <property type="project" value="TreeGrafter"/>
</dbReference>
<dbReference type="AlphaFoldDB" id="A0A835WU61"/>
<dbReference type="GO" id="GO:0007168">
    <property type="term" value="P:receptor guanylyl cyclase signaling pathway"/>
    <property type="evidence" value="ECO:0007669"/>
    <property type="project" value="TreeGrafter"/>
</dbReference>
<dbReference type="Proteomes" id="UP000613740">
    <property type="component" value="Unassembled WGS sequence"/>
</dbReference>
<dbReference type="GO" id="GO:0000166">
    <property type="term" value="F:nucleotide binding"/>
    <property type="evidence" value="ECO:0007669"/>
    <property type="project" value="UniProtKB-KW"/>
</dbReference>
<keyword evidence="6 7" id="KW-0456">Lyase</keyword>
<dbReference type="PANTHER" id="PTHR11920">
    <property type="entry name" value="GUANYLYL CYCLASE"/>
    <property type="match status" value="1"/>
</dbReference>
<evidence type="ECO:0000256" key="4">
    <source>
        <dbReference type="ARBA" id="ARBA00022989"/>
    </source>
</evidence>
<sequence>MEDGTCGRGAIAADLTAGQHWRPAVRDCNALATWHPEVTLLFADIVGFTPMCKEVEPREVMAMLQELYSRYDAMLDECGVYKVETIGDCYFVAGGLVHEDEDGMAAVRGKDRVDPLHAARVFEFAQAMLRAASQVRMPTTQQPVQIRVGIHSGPVVSGVVGTRMPRFCLFGDTVNTASRMESTGVPGAIHASENTLERLGSTKGWESTGGIDVKGKGVMQTFVWRPPHLPPT</sequence>
<dbReference type="InterPro" id="IPR050401">
    <property type="entry name" value="Cyclic_nucleotide_synthase"/>
</dbReference>
<comment type="subcellular location">
    <subcellularLocation>
        <location evidence="1">Membrane</location>
    </subcellularLocation>
</comment>
<protein>
    <recommendedName>
        <fullName evidence="8">Guanylate cyclase domain-containing protein</fullName>
    </recommendedName>
</protein>
<evidence type="ECO:0000313" key="9">
    <source>
        <dbReference type="EMBL" id="KAG2453348.1"/>
    </source>
</evidence>
<evidence type="ECO:0000259" key="8">
    <source>
        <dbReference type="PROSITE" id="PS50125"/>
    </source>
</evidence>
<accession>A0A835WU61</accession>
<keyword evidence="4" id="KW-1133">Transmembrane helix</keyword>
<dbReference type="FunFam" id="3.30.70.1230:FF:000057">
    <property type="entry name" value="Guanylate cyclase"/>
    <property type="match status" value="1"/>
</dbReference>
<name>A0A835WU61_9CHLO</name>
<keyword evidence="10" id="KW-1185">Reference proteome</keyword>
<comment type="caution">
    <text evidence="9">The sequence shown here is derived from an EMBL/GenBank/DDBJ whole genome shotgun (WGS) entry which is preliminary data.</text>
</comment>
<dbReference type="OrthoDB" id="548029at2759"/>
<dbReference type="CDD" id="cd07302">
    <property type="entry name" value="CHD"/>
    <property type="match status" value="1"/>
</dbReference>
<dbReference type="GO" id="GO:0004383">
    <property type="term" value="F:guanylate cyclase activity"/>
    <property type="evidence" value="ECO:0007669"/>
    <property type="project" value="TreeGrafter"/>
</dbReference>
<organism evidence="9 10">
    <name type="scientific">Chlamydomonas schloesseri</name>
    <dbReference type="NCBI Taxonomy" id="2026947"/>
    <lineage>
        <taxon>Eukaryota</taxon>
        <taxon>Viridiplantae</taxon>
        <taxon>Chlorophyta</taxon>
        <taxon>core chlorophytes</taxon>
        <taxon>Chlorophyceae</taxon>
        <taxon>CS clade</taxon>
        <taxon>Chlamydomonadales</taxon>
        <taxon>Chlamydomonadaceae</taxon>
        <taxon>Chlamydomonas</taxon>
    </lineage>
</organism>
<dbReference type="SMART" id="SM00044">
    <property type="entry name" value="CYCc"/>
    <property type="match status" value="1"/>
</dbReference>
<dbReference type="PROSITE" id="PS00452">
    <property type="entry name" value="GUANYLATE_CYCLASE_1"/>
    <property type="match status" value="1"/>
</dbReference>
<evidence type="ECO:0000256" key="6">
    <source>
        <dbReference type="ARBA" id="ARBA00023239"/>
    </source>
</evidence>
<proteinExistence type="inferred from homology"/>
<keyword evidence="3" id="KW-0547">Nucleotide-binding</keyword>
<dbReference type="Gene3D" id="3.30.70.1230">
    <property type="entry name" value="Nucleotide cyclase"/>
    <property type="match status" value="1"/>
</dbReference>
<dbReference type="GO" id="GO:0005886">
    <property type="term" value="C:plasma membrane"/>
    <property type="evidence" value="ECO:0007669"/>
    <property type="project" value="TreeGrafter"/>
</dbReference>
<dbReference type="EMBL" id="JAEHOD010000003">
    <property type="protein sequence ID" value="KAG2453348.1"/>
    <property type="molecule type" value="Genomic_DNA"/>
</dbReference>
<gene>
    <name evidence="9" type="ORF">HYH02_001572</name>
</gene>
<dbReference type="Pfam" id="PF00211">
    <property type="entry name" value="Guanylate_cyc"/>
    <property type="match status" value="1"/>
</dbReference>
<dbReference type="InterPro" id="IPR001054">
    <property type="entry name" value="A/G_cyclase"/>
</dbReference>
<dbReference type="PANTHER" id="PTHR11920:SF335">
    <property type="entry name" value="GUANYLATE CYCLASE"/>
    <property type="match status" value="1"/>
</dbReference>
<comment type="similarity">
    <text evidence="7">Belongs to the adenylyl cyclase class-4/guanylyl cyclase family.</text>
</comment>
<dbReference type="GO" id="GO:0035556">
    <property type="term" value="P:intracellular signal transduction"/>
    <property type="evidence" value="ECO:0007669"/>
    <property type="project" value="InterPro"/>
</dbReference>
<evidence type="ECO:0000256" key="1">
    <source>
        <dbReference type="ARBA" id="ARBA00004370"/>
    </source>
</evidence>
<evidence type="ECO:0000256" key="2">
    <source>
        <dbReference type="ARBA" id="ARBA00022692"/>
    </source>
</evidence>
<dbReference type="SUPFAM" id="SSF55073">
    <property type="entry name" value="Nucleotide cyclase"/>
    <property type="match status" value="1"/>
</dbReference>
<evidence type="ECO:0000313" key="10">
    <source>
        <dbReference type="Proteomes" id="UP000613740"/>
    </source>
</evidence>
<dbReference type="InterPro" id="IPR018297">
    <property type="entry name" value="A/G_cyclase_CS"/>
</dbReference>
<evidence type="ECO:0000256" key="3">
    <source>
        <dbReference type="ARBA" id="ARBA00022741"/>
    </source>
</evidence>
<evidence type="ECO:0000256" key="5">
    <source>
        <dbReference type="ARBA" id="ARBA00023136"/>
    </source>
</evidence>
<reference evidence="9" key="1">
    <citation type="journal article" date="2020" name="bioRxiv">
        <title>Comparative genomics of Chlamydomonas.</title>
        <authorList>
            <person name="Craig R.J."/>
            <person name="Hasan A.R."/>
            <person name="Ness R.W."/>
            <person name="Keightley P.D."/>
        </authorList>
    </citation>
    <scope>NUCLEOTIDE SEQUENCE</scope>
    <source>
        <strain evidence="9">CCAP 11/173</strain>
    </source>
</reference>
<dbReference type="PROSITE" id="PS50125">
    <property type="entry name" value="GUANYLATE_CYCLASE_2"/>
    <property type="match status" value="1"/>
</dbReference>
<feature type="domain" description="Guanylate cyclase" evidence="8">
    <location>
        <begin position="39"/>
        <end position="181"/>
    </location>
</feature>
<dbReference type="GO" id="GO:0004016">
    <property type="term" value="F:adenylate cyclase activity"/>
    <property type="evidence" value="ECO:0007669"/>
    <property type="project" value="TreeGrafter"/>
</dbReference>
<evidence type="ECO:0000256" key="7">
    <source>
        <dbReference type="RuleBase" id="RU000405"/>
    </source>
</evidence>
<keyword evidence="5" id="KW-0472">Membrane</keyword>